<proteinExistence type="predicted"/>
<accession>A0A8S5Q0B6</accession>
<keyword evidence="1" id="KW-0812">Transmembrane</keyword>
<keyword evidence="1" id="KW-1133">Transmembrane helix</keyword>
<feature type="transmembrane region" description="Helical" evidence="1">
    <location>
        <begin position="27"/>
        <end position="46"/>
    </location>
</feature>
<protein>
    <submittedName>
        <fullName evidence="2">Uncharacterized protein</fullName>
    </submittedName>
</protein>
<organism evidence="2">
    <name type="scientific">Siphoviridae sp. ctMOb8</name>
    <dbReference type="NCBI Taxonomy" id="2825460"/>
    <lineage>
        <taxon>Viruses</taxon>
        <taxon>Duplodnaviria</taxon>
        <taxon>Heunggongvirae</taxon>
        <taxon>Uroviricota</taxon>
        <taxon>Caudoviricetes</taxon>
    </lineage>
</organism>
<name>A0A8S5Q0B6_9CAUD</name>
<dbReference type="EMBL" id="BK015544">
    <property type="protein sequence ID" value="DAE12187.1"/>
    <property type="molecule type" value="Genomic_DNA"/>
</dbReference>
<evidence type="ECO:0000256" key="1">
    <source>
        <dbReference type="SAM" id="Phobius"/>
    </source>
</evidence>
<keyword evidence="1" id="KW-0472">Membrane</keyword>
<evidence type="ECO:0000313" key="2">
    <source>
        <dbReference type="EMBL" id="DAE12187.1"/>
    </source>
</evidence>
<reference evidence="2" key="1">
    <citation type="journal article" date="2021" name="Proc. Natl. Acad. Sci. U.S.A.">
        <title>A Catalog of Tens of Thousands of Viruses from Human Metagenomes Reveals Hidden Associations with Chronic Diseases.</title>
        <authorList>
            <person name="Tisza M.J."/>
            <person name="Buck C.B."/>
        </authorList>
    </citation>
    <scope>NUCLEOTIDE SEQUENCE</scope>
    <source>
        <strain evidence="2">CtMOb8</strain>
    </source>
</reference>
<sequence length="139" mass="15647">MPRKCGTSSCFCTETCNIGKNVFTSGLVSTFASVVEAVGGVSFFFIQLRKFSLNDEQQQYEPVRQICRCNSRQSRYIDIIAEVEQCRHCSPESETLRTRCDLIDNAGHGFGKSEMLGKRGGYHSGYSYQNYHGFMLLQG</sequence>